<dbReference type="Pfam" id="PF02758">
    <property type="entry name" value="PYRIN"/>
    <property type="match status" value="1"/>
</dbReference>
<dbReference type="Proteomes" id="UP000694393">
    <property type="component" value="Unplaced"/>
</dbReference>
<accession>A0A8C8SDY1</accession>
<dbReference type="PROSITE" id="PS50824">
    <property type="entry name" value="DAPIN"/>
    <property type="match status" value="1"/>
</dbReference>
<reference evidence="2" key="2">
    <citation type="submission" date="2025-09" db="UniProtKB">
        <authorList>
            <consortium name="Ensembl"/>
        </authorList>
    </citation>
    <scope>IDENTIFICATION</scope>
</reference>
<keyword evidence="3" id="KW-1185">Reference proteome</keyword>
<evidence type="ECO:0000313" key="2">
    <source>
        <dbReference type="Ensembl" id="ENSPCEP00000019170.1"/>
    </source>
</evidence>
<dbReference type="InterPro" id="IPR011029">
    <property type="entry name" value="DEATH-like_dom_sf"/>
</dbReference>
<dbReference type="CDD" id="cd08321">
    <property type="entry name" value="Pyrin_ASC-like"/>
    <property type="match status" value="1"/>
</dbReference>
<feature type="domain" description="Pyrin" evidence="1">
    <location>
        <begin position="1"/>
        <end position="92"/>
    </location>
</feature>
<dbReference type="AlphaFoldDB" id="A0A8C8SDY1"/>
<dbReference type="InterPro" id="IPR004020">
    <property type="entry name" value="DAPIN"/>
</dbReference>
<dbReference type="Ensembl" id="ENSPCET00000019821.1">
    <property type="protein sequence ID" value="ENSPCEP00000019170.1"/>
    <property type="gene ID" value="ENSPCEG00000014906.1"/>
</dbReference>
<name>A0A8C8SDY1_9SAUR</name>
<dbReference type="SMART" id="SM01289">
    <property type="entry name" value="PYRIN"/>
    <property type="match status" value="1"/>
</dbReference>
<evidence type="ECO:0000259" key="1">
    <source>
        <dbReference type="PROSITE" id="PS50824"/>
    </source>
</evidence>
<reference evidence="2" key="1">
    <citation type="submission" date="2025-08" db="UniProtKB">
        <authorList>
            <consortium name="Ensembl"/>
        </authorList>
    </citation>
    <scope>IDENTIFICATION</scope>
</reference>
<dbReference type="Gene3D" id="1.10.533.10">
    <property type="entry name" value="Death Domain, Fas"/>
    <property type="match status" value="1"/>
</dbReference>
<protein>
    <recommendedName>
        <fullName evidence="1">Pyrin domain-containing protein</fullName>
    </recommendedName>
</protein>
<sequence>MAKTLSDHLLKTLEELGDDELKRFKYKLREIPLKEGYENIGLGTLKRVDPIELSEKLISYYQADYAVEVTVETLKAINQRDLAEKLAKATGYSKWQTLEKSAPIPQYSSILDLLLFLTSCCLQNFELLSSPHLTCRFLSF</sequence>
<evidence type="ECO:0000313" key="3">
    <source>
        <dbReference type="Proteomes" id="UP000694393"/>
    </source>
</evidence>
<proteinExistence type="predicted"/>
<organism evidence="2 3">
    <name type="scientific">Pelusios castaneus</name>
    <name type="common">West African mud turtle</name>
    <dbReference type="NCBI Taxonomy" id="367368"/>
    <lineage>
        <taxon>Eukaryota</taxon>
        <taxon>Metazoa</taxon>
        <taxon>Chordata</taxon>
        <taxon>Craniata</taxon>
        <taxon>Vertebrata</taxon>
        <taxon>Euteleostomi</taxon>
        <taxon>Archelosauria</taxon>
        <taxon>Testudinata</taxon>
        <taxon>Testudines</taxon>
        <taxon>Pleurodira</taxon>
        <taxon>Pelomedusidae</taxon>
        <taxon>Pelusios</taxon>
    </lineage>
</organism>
<dbReference type="SUPFAM" id="SSF47986">
    <property type="entry name" value="DEATH domain"/>
    <property type="match status" value="1"/>
</dbReference>